<organism evidence="8 9">
    <name type="scientific">Faecalicatena contorta</name>
    <dbReference type="NCBI Taxonomy" id="39482"/>
    <lineage>
        <taxon>Bacteria</taxon>
        <taxon>Bacillati</taxon>
        <taxon>Bacillota</taxon>
        <taxon>Clostridia</taxon>
        <taxon>Lachnospirales</taxon>
        <taxon>Lachnospiraceae</taxon>
        <taxon>Faecalicatena</taxon>
    </lineage>
</organism>
<dbReference type="InterPro" id="IPR020846">
    <property type="entry name" value="MFS_dom"/>
</dbReference>
<feature type="transmembrane region" description="Helical" evidence="6">
    <location>
        <begin position="79"/>
        <end position="98"/>
    </location>
</feature>
<feature type="transmembrane region" description="Helical" evidence="6">
    <location>
        <begin position="363"/>
        <end position="383"/>
    </location>
</feature>
<dbReference type="Proteomes" id="UP000095544">
    <property type="component" value="Unassembled WGS sequence"/>
</dbReference>
<feature type="transmembrane region" description="Helical" evidence="6">
    <location>
        <begin position="169"/>
        <end position="188"/>
    </location>
</feature>
<feature type="transmembrane region" description="Helical" evidence="6">
    <location>
        <begin position="104"/>
        <end position="127"/>
    </location>
</feature>
<proteinExistence type="predicted"/>
<dbReference type="EMBL" id="CYZU01000022">
    <property type="protein sequence ID" value="CUO53998.1"/>
    <property type="molecule type" value="Genomic_DNA"/>
</dbReference>
<dbReference type="PROSITE" id="PS50850">
    <property type="entry name" value="MFS"/>
    <property type="match status" value="1"/>
</dbReference>
<sequence>MNEKSNSKNYGLMVIAAAFLVYFVFFGYRSAFSVLLTPMTTDMGWDTASVTAGYSIMMLIYAVVSYFSGLVFSKFGPKFCFGIATVAGFLGYFVTSYANSYMMYLLPYSIFAGTATGMLFVPAVSTIRSWFIGNAYGKAFGFAAAGACIAQVILTLGLKAVLLTMDWRVAMKLLGAVALVLLLIATLITKQAPQSYGMEPKGEMIGGKKSASETAGHAWLVKEAFSTYFVWGSILSFFCSCFSEFLIWSQLVRYWQTDVGLSMGTSTNLYAFVGLLGCVFAPLLGTFSDKYAGRVGDETKARRILMFFAAASGVLGMICLLAGKTSIFITIVACIFFAAYWQGMPGQVTGYMGSIFGRSFPKIWGLATLIIMGIGPAVGSYLGAKLYDVFGSYKVSFIVATIMFLLSAIFAFTLPKNAKLPDKLKK</sequence>
<keyword evidence="5 6" id="KW-0472">Membrane</keyword>
<evidence type="ECO:0000256" key="6">
    <source>
        <dbReference type="SAM" id="Phobius"/>
    </source>
</evidence>
<dbReference type="Gene3D" id="1.20.1250.20">
    <property type="entry name" value="MFS general substrate transporter like domains"/>
    <property type="match status" value="2"/>
</dbReference>
<dbReference type="PANTHER" id="PTHR11360">
    <property type="entry name" value="MONOCARBOXYLATE TRANSPORTER"/>
    <property type="match status" value="1"/>
</dbReference>
<evidence type="ECO:0000259" key="7">
    <source>
        <dbReference type="PROSITE" id="PS50850"/>
    </source>
</evidence>
<gene>
    <name evidence="8" type="ORF">ERS852491_02513</name>
</gene>
<evidence type="ECO:0000313" key="8">
    <source>
        <dbReference type="EMBL" id="CUO53998.1"/>
    </source>
</evidence>
<comment type="subcellular location">
    <subcellularLocation>
        <location evidence="1">Cell membrane</location>
        <topology evidence="1">Multi-pass membrane protein</topology>
    </subcellularLocation>
</comment>
<dbReference type="InterPro" id="IPR036259">
    <property type="entry name" value="MFS_trans_sf"/>
</dbReference>
<dbReference type="AlphaFoldDB" id="A0A174FYK5"/>
<accession>A0A174FYK5</accession>
<keyword evidence="4 6" id="KW-1133">Transmembrane helix</keyword>
<feature type="transmembrane region" description="Helical" evidence="6">
    <location>
        <begin position="52"/>
        <end position="72"/>
    </location>
</feature>
<feature type="transmembrane region" description="Helical" evidence="6">
    <location>
        <begin position="228"/>
        <end position="249"/>
    </location>
</feature>
<dbReference type="GO" id="GO:0022857">
    <property type="term" value="F:transmembrane transporter activity"/>
    <property type="evidence" value="ECO:0007669"/>
    <property type="project" value="InterPro"/>
</dbReference>
<keyword evidence="3 6" id="KW-0812">Transmembrane</keyword>
<feature type="transmembrane region" description="Helical" evidence="6">
    <location>
        <begin position="304"/>
        <end position="323"/>
    </location>
</feature>
<dbReference type="OrthoDB" id="9793415at2"/>
<dbReference type="Pfam" id="PF07690">
    <property type="entry name" value="MFS_1"/>
    <property type="match status" value="1"/>
</dbReference>
<feature type="transmembrane region" description="Helical" evidence="6">
    <location>
        <begin position="12"/>
        <end position="32"/>
    </location>
</feature>
<evidence type="ECO:0000256" key="1">
    <source>
        <dbReference type="ARBA" id="ARBA00004651"/>
    </source>
</evidence>
<feature type="transmembrane region" description="Helical" evidence="6">
    <location>
        <begin position="269"/>
        <end position="292"/>
    </location>
</feature>
<name>A0A174FYK5_9FIRM</name>
<evidence type="ECO:0000256" key="4">
    <source>
        <dbReference type="ARBA" id="ARBA00022989"/>
    </source>
</evidence>
<feature type="transmembrane region" description="Helical" evidence="6">
    <location>
        <begin position="395"/>
        <end position="415"/>
    </location>
</feature>
<keyword evidence="2" id="KW-0813">Transport</keyword>
<reference evidence="8 9" key="1">
    <citation type="submission" date="2015-09" db="EMBL/GenBank/DDBJ databases">
        <authorList>
            <consortium name="Pathogen Informatics"/>
        </authorList>
    </citation>
    <scope>NUCLEOTIDE SEQUENCE [LARGE SCALE GENOMIC DNA]</scope>
    <source>
        <strain evidence="8 9">2789STDY5834876</strain>
    </source>
</reference>
<dbReference type="InterPro" id="IPR011701">
    <property type="entry name" value="MFS"/>
</dbReference>
<dbReference type="GO" id="GO:0005886">
    <property type="term" value="C:plasma membrane"/>
    <property type="evidence" value="ECO:0007669"/>
    <property type="project" value="UniProtKB-SubCell"/>
</dbReference>
<protein>
    <submittedName>
        <fullName evidence="8">Arabinose efflux permease</fullName>
    </submittedName>
</protein>
<evidence type="ECO:0000313" key="9">
    <source>
        <dbReference type="Proteomes" id="UP000095544"/>
    </source>
</evidence>
<dbReference type="RefSeq" id="WP_055153406.1">
    <property type="nucleotide sequence ID" value="NZ_CYZU01000022.1"/>
</dbReference>
<evidence type="ECO:0000256" key="3">
    <source>
        <dbReference type="ARBA" id="ARBA00022692"/>
    </source>
</evidence>
<evidence type="ECO:0000256" key="5">
    <source>
        <dbReference type="ARBA" id="ARBA00023136"/>
    </source>
</evidence>
<dbReference type="STRING" id="39482.ERS852491_02513"/>
<feature type="transmembrane region" description="Helical" evidence="6">
    <location>
        <begin position="139"/>
        <end position="163"/>
    </location>
</feature>
<evidence type="ECO:0000256" key="2">
    <source>
        <dbReference type="ARBA" id="ARBA00022448"/>
    </source>
</evidence>
<dbReference type="PANTHER" id="PTHR11360:SF284">
    <property type="entry name" value="EG:103B4.3 PROTEIN-RELATED"/>
    <property type="match status" value="1"/>
</dbReference>
<dbReference type="InterPro" id="IPR050327">
    <property type="entry name" value="Proton-linked_MCT"/>
</dbReference>
<dbReference type="SUPFAM" id="SSF103473">
    <property type="entry name" value="MFS general substrate transporter"/>
    <property type="match status" value="1"/>
</dbReference>
<feature type="domain" description="Major facilitator superfamily (MFS) profile" evidence="7">
    <location>
        <begin position="14"/>
        <end position="419"/>
    </location>
</feature>